<evidence type="ECO:0000313" key="1">
    <source>
        <dbReference type="EMBL" id="PON51330.1"/>
    </source>
</evidence>
<dbReference type="Proteomes" id="UP000237105">
    <property type="component" value="Unassembled WGS sequence"/>
</dbReference>
<reference evidence="2" key="1">
    <citation type="submission" date="2016-06" db="EMBL/GenBank/DDBJ databases">
        <title>Parallel loss of symbiosis genes in relatives of nitrogen-fixing non-legume Parasponia.</title>
        <authorList>
            <person name="Van Velzen R."/>
            <person name="Holmer R."/>
            <person name="Bu F."/>
            <person name="Rutten L."/>
            <person name="Van Zeijl A."/>
            <person name="Liu W."/>
            <person name="Santuari L."/>
            <person name="Cao Q."/>
            <person name="Sharma T."/>
            <person name="Shen D."/>
            <person name="Roswanjaya Y."/>
            <person name="Wardhani T."/>
            <person name="Kalhor M.S."/>
            <person name="Jansen J."/>
            <person name="Van den Hoogen J."/>
            <person name="Gungor B."/>
            <person name="Hartog M."/>
            <person name="Hontelez J."/>
            <person name="Verver J."/>
            <person name="Yang W.-C."/>
            <person name="Schijlen E."/>
            <person name="Repin R."/>
            <person name="Schilthuizen M."/>
            <person name="Schranz E."/>
            <person name="Heidstra R."/>
            <person name="Miyata K."/>
            <person name="Fedorova E."/>
            <person name="Kohlen W."/>
            <person name="Bisseling T."/>
            <person name="Smit S."/>
            <person name="Geurts R."/>
        </authorList>
    </citation>
    <scope>NUCLEOTIDE SEQUENCE [LARGE SCALE GENOMIC DNA]</scope>
    <source>
        <strain evidence="2">cv. WU1-14</strain>
    </source>
</reference>
<dbReference type="OrthoDB" id="10317316at2759"/>
<keyword evidence="2" id="KW-1185">Reference proteome</keyword>
<dbReference type="AlphaFoldDB" id="A0A2P5BRD6"/>
<name>A0A2P5BRD6_PARAD</name>
<gene>
    <name evidence="1" type="ORF">PanWU01x14_216970</name>
</gene>
<accession>A0A2P5BRD6</accession>
<dbReference type="EMBL" id="JXTB01000234">
    <property type="protein sequence ID" value="PON51330.1"/>
    <property type="molecule type" value="Genomic_DNA"/>
</dbReference>
<proteinExistence type="predicted"/>
<sequence>MAYPMIMQFQEANVFFGIFLKTRRALLMLPALEYVSIRAVATKTSSIEPVRMLRACISSPLCNKDRTAQTRSKLDMVAELGLIPSSCILMKNFRASLWFPFCEQPDIRAVHETTFGVNPELLIRSIAALASLLRPHSEYPDTRPFHVTRSGLSPS</sequence>
<organism evidence="1 2">
    <name type="scientific">Parasponia andersonii</name>
    <name type="common">Sponia andersonii</name>
    <dbReference type="NCBI Taxonomy" id="3476"/>
    <lineage>
        <taxon>Eukaryota</taxon>
        <taxon>Viridiplantae</taxon>
        <taxon>Streptophyta</taxon>
        <taxon>Embryophyta</taxon>
        <taxon>Tracheophyta</taxon>
        <taxon>Spermatophyta</taxon>
        <taxon>Magnoliopsida</taxon>
        <taxon>eudicotyledons</taxon>
        <taxon>Gunneridae</taxon>
        <taxon>Pentapetalae</taxon>
        <taxon>rosids</taxon>
        <taxon>fabids</taxon>
        <taxon>Rosales</taxon>
        <taxon>Cannabaceae</taxon>
        <taxon>Parasponia</taxon>
    </lineage>
</organism>
<evidence type="ECO:0000313" key="2">
    <source>
        <dbReference type="Proteomes" id="UP000237105"/>
    </source>
</evidence>
<comment type="caution">
    <text evidence="1">The sequence shown here is derived from an EMBL/GenBank/DDBJ whole genome shotgun (WGS) entry which is preliminary data.</text>
</comment>
<protein>
    <submittedName>
        <fullName evidence="1">Uncharacterized protein</fullName>
    </submittedName>
</protein>